<accession>A0A1Q8S6M6</accession>
<dbReference type="STRING" id="708187.A0A1Q8S6M6"/>
<dbReference type="UniPathway" id="UPA00139">
    <property type="reaction ID" value="UER00341"/>
</dbReference>
<evidence type="ECO:0000256" key="11">
    <source>
        <dbReference type="PIRSR" id="PIRSR605959-2"/>
    </source>
</evidence>
<feature type="active site" description="Proton acceptor" evidence="10">
    <location>
        <position position="72"/>
    </location>
</feature>
<comment type="cofactor">
    <cofactor evidence="13">
        <name>Mg(2+)</name>
        <dbReference type="ChEBI" id="CHEBI:18420"/>
    </cofactor>
    <cofactor evidence="13">
        <name>Ca(2+)</name>
        <dbReference type="ChEBI" id="CHEBI:29108"/>
    </cofactor>
</comment>
<gene>
    <name evidence="16" type="ORF">CCHL11_02032</name>
</gene>
<dbReference type="GO" id="GO:0046872">
    <property type="term" value="F:metal ion binding"/>
    <property type="evidence" value="ECO:0007669"/>
    <property type="project" value="UniProtKB-UniRule"/>
</dbReference>
<dbReference type="InterPro" id="IPR036663">
    <property type="entry name" value="Fumarylacetoacetase_C_sf"/>
</dbReference>
<dbReference type="GO" id="GO:0006559">
    <property type="term" value="P:L-phenylalanine catabolic process"/>
    <property type="evidence" value="ECO:0007669"/>
    <property type="project" value="UniProtKB-UniRule"/>
</dbReference>
<evidence type="ECO:0000256" key="5">
    <source>
        <dbReference type="ARBA" id="ARBA00022801"/>
    </source>
</evidence>
<feature type="binding site" evidence="12">
    <location>
        <position position="192"/>
    </location>
    <ligand>
        <name>Mg(2+)</name>
        <dbReference type="ChEBI" id="CHEBI:18420"/>
    </ligand>
</feature>
<evidence type="ECO:0000256" key="1">
    <source>
        <dbReference type="ARBA" id="ARBA00004782"/>
    </source>
</evidence>
<evidence type="ECO:0000259" key="14">
    <source>
        <dbReference type="Pfam" id="PF01557"/>
    </source>
</evidence>
<evidence type="ECO:0000256" key="3">
    <source>
        <dbReference type="ARBA" id="ARBA00012094"/>
    </source>
</evidence>
<comment type="caution">
    <text evidence="16">The sequence shown here is derived from an EMBL/GenBank/DDBJ whole genome shotgun (WGS) entry which is preliminary data.</text>
</comment>
<keyword evidence="9 13" id="KW-0585">Phenylalanine catabolism</keyword>
<feature type="binding site" evidence="12">
    <location>
        <position position="188"/>
    </location>
    <ligand>
        <name>Mg(2+)</name>
        <dbReference type="ChEBI" id="CHEBI:18420"/>
    </ligand>
</feature>
<sequence>MAQPTLNAFAAIPQALRSQFRKDIQALVQKEDSPLWQNRDAQSSFIVQRADANLHLPMHVGGFTDFMCAYEHVEVMGALSGHGKVPSNFYSIPLAYNGRASSVAVSGTPVTRPWGHVPTPDGPKFQPSQKLDFEVEMGIFISKPLATGDFVSAVQAHDHIFGLVLLNDWSARDIQFYEMVPLGPFNGKAFGTSISPWVVTLDALEEAGALIAAEPSDLPGGKWTTEQFLSHSQDISIQVTTYLSSTLGEQGRYKSLFAQSNLKHLHWSPFQMVAHQSSAGCGLDSGDLLGTGTMSSTAHEAQADGVPPATGRSGCLQEATKDAEYPIQLGDGVQMTWLEDGDEVIMEAWAGSGKTKIGFGDLCAKVLPAKIF</sequence>
<keyword evidence="7 12" id="KW-0460">Magnesium</keyword>
<feature type="binding site" evidence="12">
    <location>
        <position position="134"/>
    </location>
    <ligand>
        <name>Ca(2+)</name>
        <dbReference type="ChEBI" id="CHEBI:29108"/>
    </ligand>
</feature>
<protein>
    <recommendedName>
        <fullName evidence="3 13">Fumarylacetoacetase</fullName>
        <ecNumber evidence="3 13">3.7.1.2</ecNumber>
    </recommendedName>
    <alternativeName>
        <fullName evidence="13">Fumarylacetoacetate hydrolase</fullName>
    </alternativeName>
</protein>
<feature type="binding site" evidence="12">
    <location>
        <position position="136"/>
    </location>
    <ligand>
        <name>Ca(2+)</name>
        <dbReference type="ChEBI" id="CHEBI:29108"/>
    </ligand>
</feature>
<comment type="pathway">
    <text evidence="1 13">Amino-acid degradation; L-phenylalanine degradation; acetoacetate and fumarate from L-phenylalanine: step 6/6.</text>
</comment>
<dbReference type="OrthoDB" id="4848009at2759"/>
<dbReference type="Pfam" id="PF01557">
    <property type="entry name" value="FAA_hydrolase"/>
    <property type="match status" value="1"/>
</dbReference>
<feature type="binding site" evidence="12">
    <location>
        <position position="168"/>
    </location>
    <ligand>
        <name>Ca(2+)</name>
        <dbReference type="ChEBI" id="CHEBI:29108"/>
    </ligand>
</feature>
<dbReference type="InterPro" id="IPR005959">
    <property type="entry name" value="Fumarylacetoacetase"/>
</dbReference>
<comment type="similarity">
    <text evidence="2 13">Belongs to the FAH family.</text>
</comment>
<dbReference type="EC" id="3.7.1.2" evidence="3 13"/>
<feature type="binding site" evidence="11">
    <location>
        <position position="175"/>
    </location>
    <ligand>
        <name>substrate</name>
    </ligand>
</feature>
<evidence type="ECO:0000256" key="9">
    <source>
        <dbReference type="ARBA" id="ARBA00023232"/>
    </source>
</evidence>
<dbReference type="Proteomes" id="UP000186583">
    <property type="component" value="Unassembled WGS sequence"/>
</dbReference>
<evidence type="ECO:0000313" key="17">
    <source>
        <dbReference type="Proteomes" id="UP000186583"/>
    </source>
</evidence>
<keyword evidence="4 12" id="KW-0479">Metal-binding</keyword>
<dbReference type="InterPro" id="IPR015377">
    <property type="entry name" value="Fumarylacetoacetase_N"/>
</dbReference>
<dbReference type="GO" id="GO:0006572">
    <property type="term" value="P:L-tyrosine catabolic process"/>
    <property type="evidence" value="ECO:0007669"/>
    <property type="project" value="UniProtKB-UniRule"/>
</dbReference>
<feature type="binding site" evidence="12">
    <location>
        <position position="168"/>
    </location>
    <ligand>
        <name>Mg(2+)</name>
        <dbReference type="ChEBI" id="CHEBI:18420"/>
    </ligand>
</feature>
<dbReference type="GO" id="GO:0004334">
    <property type="term" value="F:fumarylacetoacetase activity"/>
    <property type="evidence" value="ECO:0007669"/>
    <property type="project" value="UniProtKB-UniRule"/>
</dbReference>
<evidence type="ECO:0000256" key="12">
    <source>
        <dbReference type="PIRSR" id="PIRSR605959-3"/>
    </source>
</evidence>
<evidence type="ECO:0000256" key="4">
    <source>
        <dbReference type="ARBA" id="ARBA00022723"/>
    </source>
</evidence>
<dbReference type="Gene3D" id="3.90.850.10">
    <property type="entry name" value="Fumarylacetoacetase-like, C-terminal domain"/>
    <property type="match status" value="1"/>
</dbReference>
<feature type="binding site" evidence="11">
    <location>
        <position position="293"/>
    </location>
    <ligand>
        <name>substrate</name>
    </ligand>
</feature>
<feature type="domain" description="Fumarylacetoacetase-like C-terminal" evidence="14">
    <location>
        <begin position="64"/>
        <end position="366"/>
    </location>
</feature>
<dbReference type="Pfam" id="PF09298">
    <property type="entry name" value="FAA_hydrolase_N"/>
    <property type="match status" value="1"/>
</dbReference>
<proteinExistence type="inferred from homology"/>
<keyword evidence="6 12" id="KW-0106">Calcium</keyword>
<dbReference type="SUPFAM" id="SSF56529">
    <property type="entry name" value="FAH"/>
    <property type="match status" value="1"/>
</dbReference>
<comment type="catalytic activity">
    <reaction evidence="13">
        <text>4-fumarylacetoacetate + H2O = acetoacetate + fumarate + H(+)</text>
        <dbReference type="Rhea" id="RHEA:10244"/>
        <dbReference type="ChEBI" id="CHEBI:13705"/>
        <dbReference type="ChEBI" id="CHEBI:15377"/>
        <dbReference type="ChEBI" id="CHEBI:15378"/>
        <dbReference type="ChEBI" id="CHEBI:18034"/>
        <dbReference type="ChEBI" id="CHEBI:29806"/>
        <dbReference type="EC" id="3.7.1.2"/>
    </reaction>
</comment>
<dbReference type="InterPro" id="IPR011234">
    <property type="entry name" value="Fumarylacetoacetase-like_C"/>
</dbReference>
<evidence type="ECO:0000256" key="13">
    <source>
        <dbReference type="RuleBase" id="RU366008"/>
    </source>
</evidence>
<evidence type="ECO:0000259" key="15">
    <source>
        <dbReference type="Pfam" id="PF09298"/>
    </source>
</evidence>
<dbReference type="Gene3D" id="2.30.30.230">
    <property type="entry name" value="Fumarylacetoacetase, N-terminal domain"/>
    <property type="match status" value="1"/>
</dbReference>
<organism evidence="16 17">
    <name type="scientific">Colletotrichum chlorophyti</name>
    <dbReference type="NCBI Taxonomy" id="708187"/>
    <lineage>
        <taxon>Eukaryota</taxon>
        <taxon>Fungi</taxon>
        <taxon>Dikarya</taxon>
        <taxon>Ascomycota</taxon>
        <taxon>Pezizomycotina</taxon>
        <taxon>Sordariomycetes</taxon>
        <taxon>Hypocreomycetidae</taxon>
        <taxon>Glomerellales</taxon>
        <taxon>Glomerellaceae</taxon>
        <taxon>Colletotrichum</taxon>
    </lineage>
</organism>
<dbReference type="EMBL" id="MPGH01000011">
    <property type="protein sequence ID" value="OLN97021.1"/>
    <property type="molecule type" value="Genomic_DNA"/>
</dbReference>
<reference evidence="16 17" key="1">
    <citation type="submission" date="2016-11" db="EMBL/GenBank/DDBJ databases">
        <title>Draft Genome Assembly of Colletotrichum chlorophyti a pathogen of herbaceous plants.</title>
        <authorList>
            <person name="Gan P."/>
            <person name="Narusaka M."/>
            <person name="Tsushima A."/>
            <person name="Narusaka Y."/>
            <person name="Takano Y."/>
            <person name="Shirasu K."/>
        </authorList>
    </citation>
    <scope>NUCLEOTIDE SEQUENCE [LARGE SCALE GENOMIC DNA]</scope>
    <source>
        <strain evidence="16 17">NTL11</strain>
    </source>
</reference>
<dbReference type="InterPro" id="IPR036462">
    <property type="entry name" value="Fumarylacetoacetase_N_sf"/>
</dbReference>
<evidence type="ECO:0000256" key="10">
    <source>
        <dbReference type="PIRSR" id="PIRSR605959-1"/>
    </source>
</evidence>
<feature type="binding site" evidence="12">
    <location>
        <position position="65"/>
    </location>
    <ligand>
        <name>Ca(2+)</name>
        <dbReference type="ChEBI" id="CHEBI:29108"/>
    </ligand>
</feature>
<dbReference type="SUPFAM" id="SSF63433">
    <property type="entry name" value="Fumarylacetoacetate hydrolase, FAH, N-terminal domain"/>
    <property type="match status" value="1"/>
</dbReference>
<feature type="domain" description="Fumarylacetoacetase N-terminal" evidence="15">
    <location>
        <begin position="2"/>
        <end position="57"/>
    </location>
</feature>
<dbReference type="AlphaFoldDB" id="A0A1Q8S6M6"/>
<evidence type="ECO:0000256" key="6">
    <source>
        <dbReference type="ARBA" id="ARBA00022837"/>
    </source>
</evidence>
<dbReference type="PANTHER" id="PTHR43069:SF2">
    <property type="entry name" value="FUMARYLACETOACETASE"/>
    <property type="match status" value="1"/>
</dbReference>
<keyword evidence="17" id="KW-1185">Reference proteome</keyword>
<keyword evidence="5 13" id="KW-0378">Hydrolase</keyword>
<evidence type="ECO:0000313" key="16">
    <source>
        <dbReference type="EMBL" id="OLN97021.1"/>
    </source>
</evidence>
<keyword evidence="8 13" id="KW-0828">Tyrosine catabolism</keyword>
<evidence type="ECO:0000256" key="8">
    <source>
        <dbReference type="ARBA" id="ARBA00022878"/>
    </source>
</evidence>
<evidence type="ECO:0000256" key="2">
    <source>
        <dbReference type="ARBA" id="ARBA00010211"/>
    </source>
</evidence>
<dbReference type="GO" id="GO:1902000">
    <property type="term" value="P:homogentisate catabolic process"/>
    <property type="evidence" value="ECO:0007669"/>
    <property type="project" value="TreeGrafter"/>
</dbReference>
<name>A0A1Q8S6M6_9PEZI</name>
<evidence type="ECO:0000256" key="7">
    <source>
        <dbReference type="ARBA" id="ARBA00022842"/>
    </source>
</evidence>
<dbReference type="PANTHER" id="PTHR43069">
    <property type="entry name" value="FUMARYLACETOACETASE"/>
    <property type="match status" value="1"/>
</dbReference>